<dbReference type="EMBL" id="UOFD01000046">
    <property type="protein sequence ID" value="VAW52438.1"/>
    <property type="molecule type" value="Genomic_DNA"/>
</dbReference>
<dbReference type="Pfam" id="PF23493">
    <property type="entry name" value="CysS_C"/>
    <property type="match status" value="1"/>
</dbReference>
<dbReference type="InterPro" id="IPR009080">
    <property type="entry name" value="tRNAsynth_Ia_anticodon-bd"/>
</dbReference>
<feature type="domain" description="Cysteinyl-tRNA ligase anticodon binding" evidence="1">
    <location>
        <begin position="12"/>
        <end position="57"/>
    </location>
</feature>
<gene>
    <name evidence="2" type="ORF">MNBD_GAMMA06-797</name>
</gene>
<dbReference type="Gene3D" id="1.20.120.1910">
    <property type="entry name" value="Cysteine-tRNA ligase, C-terminal anti-codon recognition domain"/>
    <property type="match status" value="1"/>
</dbReference>
<evidence type="ECO:0000259" key="1">
    <source>
        <dbReference type="Pfam" id="PF23493"/>
    </source>
</evidence>
<dbReference type="InterPro" id="IPR056411">
    <property type="entry name" value="CysS_C"/>
</dbReference>
<reference evidence="2" key="1">
    <citation type="submission" date="2018-06" db="EMBL/GenBank/DDBJ databases">
        <authorList>
            <person name="Zhirakovskaya E."/>
        </authorList>
    </citation>
    <scope>NUCLEOTIDE SEQUENCE</scope>
</reference>
<organism evidence="2">
    <name type="scientific">hydrothermal vent metagenome</name>
    <dbReference type="NCBI Taxonomy" id="652676"/>
    <lineage>
        <taxon>unclassified sequences</taxon>
        <taxon>metagenomes</taxon>
        <taxon>ecological metagenomes</taxon>
    </lineage>
</organism>
<accession>A0A3B0W926</accession>
<evidence type="ECO:0000313" key="2">
    <source>
        <dbReference type="EMBL" id="VAW52438.1"/>
    </source>
</evidence>
<protein>
    <submittedName>
        <fullName evidence="2">Cysteinyl-tRNA synthetase</fullName>
        <ecNumber evidence="2">6.1.1.16</ecNumber>
    </submittedName>
</protein>
<dbReference type="GO" id="GO:0005524">
    <property type="term" value="F:ATP binding"/>
    <property type="evidence" value="ECO:0007669"/>
    <property type="project" value="InterPro"/>
</dbReference>
<feature type="non-terminal residue" evidence="2">
    <location>
        <position position="1"/>
    </location>
</feature>
<proteinExistence type="predicted"/>
<dbReference type="GO" id="GO:0006418">
    <property type="term" value="P:tRNA aminoacylation for protein translation"/>
    <property type="evidence" value="ECO:0007669"/>
    <property type="project" value="InterPro"/>
</dbReference>
<dbReference type="GO" id="GO:0004817">
    <property type="term" value="F:cysteine-tRNA ligase activity"/>
    <property type="evidence" value="ECO:0007669"/>
    <property type="project" value="UniProtKB-EC"/>
</dbReference>
<dbReference type="EC" id="6.1.1.16" evidence="2"/>
<dbReference type="SUPFAM" id="SSF47323">
    <property type="entry name" value="Anticodon-binding domain of a subclass of class I aminoacyl-tRNA synthetases"/>
    <property type="match status" value="1"/>
</dbReference>
<sequence length="59" mass="6583">LQAGAGEDSDAEKIEALIVARKEARENKDWAAADKIRDELDAMGVVLEDKDGRTIWRRS</sequence>
<keyword evidence="2" id="KW-0030">Aminoacyl-tRNA synthetase</keyword>
<name>A0A3B0W926_9ZZZZ</name>
<keyword evidence="2" id="KW-0436">Ligase</keyword>
<dbReference type="AlphaFoldDB" id="A0A3B0W926"/>